<gene>
    <name evidence="2" type="ORF">PCOR1329_LOCUS31664</name>
</gene>
<feature type="region of interest" description="Disordered" evidence="1">
    <location>
        <begin position="1"/>
        <end position="39"/>
    </location>
</feature>
<dbReference type="Proteomes" id="UP001189429">
    <property type="component" value="Unassembled WGS sequence"/>
</dbReference>
<evidence type="ECO:0000313" key="2">
    <source>
        <dbReference type="EMBL" id="CAK0834185.1"/>
    </source>
</evidence>
<accession>A0ABN9SQM5</accession>
<organism evidence="2 3">
    <name type="scientific">Prorocentrum cordatum</name>
    <dbReference type="NCBI Taxonomy" id="2364126"/>
    <lineage>
        <taxon>Eukaryota</taxon>
        <taxon>Sar</taxon>
        <taxon>Alveolata</taxon>
        <taxon>Dinophyceae</taxon>
        <taxon>Prorocentrales</taxon>
        <taxon>Prorocentraceae</taxon>
        <taxon>Prorocentrum</taxon>
    </lineage>
</organism>
<reference evidence="2" key="1">
    <citation type="submission" date="2023-10" db="EMBL/GenBank/DDBJ databases">
        <authorList>
            <person name="Chen Y."/>
            <person name="Shah S."/>
            <person name="Dougan E. K."/>
            <person name="Thang M."/>
            <person name="Chan C."/>
        </authorList>
    </citation>
    <scope>NUCLEOTIDE SEQUENCE [LARGE SCALE GENOMIC DNA]</scope>
</reference>
<evidence type="ECO:0000313" key="3">
    <source>
        <dbReference type="Proteomes" id="UP001189429"/>
    </source>
</evidence>
<evidence type="ECO:0000256" key="1">
    <source>
        <dbReference type="SAM" id="MobiDB-lite"/>
    </source>
</evidence>
<comment type="caution">
    <text evidence="2">The sequence shown here is derived from an EMBL/GenBank/DDBJ whole genome shotgun (WGS) entry which is preliminary data.</text>
</comment>
<proteinExistence type="predicted"/>
<protein>
    <submittedName>
        <fullName evidence="2">Uncharacterized protein</fullName>
    </submittedName>
</protein>
<dbReference type="EMBL" id="CAUYUJ010012558">
    <property type="protein sequence ID" value="CAK0834185.1"/>
    <property type="molecule type" value="Genomic_DNA"/>
</dbReference>
<keyword evidence="3" id="KW-1185">Reference proteome</keyword>
<sequence>MNNAGQPLGSEKEQGRGGGAREGGRDVYRAAGTPRGGRACTAAAEHSGLDGREKTEHVQVQSMQQCLSLAVAEIGGENARFASFVNRSAIGSAKFDFVSAMGRRRPAQSN</sequence>
<name>A0ABN9SQM5_9DINO</name>